<evidence type="ECO:0000313" key="2">
    <source>
        <dbReference type="EMBL" id="RJF74342.1"/>
    </source>
</evidence>
<dbReference type="OrthoDB" id="7593728at2"/>
<sequence>MRSQVDLREAVNAVSDVVQNRPRPLREFDQIHMKIGDMVMQSEIVADWADGKRLAFIGDGDAISVCVAYMKARGVFDFGPSKITVFDFDERTVQSVVRFADRERIEYLDAKLYNCLDAFPTEALKYDCFYTNPPWGASNEGESVKVFVERGIEAVRGIGDGMIVIADDDELAWPKRVLGNVQRFAAESGFFVSRMQRKLHGYHLDDAPNLKSCNLFVTSLPDQNMITSRSNAIEKGRLTNFYGRSQVPRVQYVREIKKPDYGMASEEEYRLELLKENGE</sequence>
<protein>
    <submittedName>
        <fullName evidence="2">Putative methyltransferase</fullName>
    </submittedName>
</protein>
<dbReference type="RefSeq" id="WP_119856917.1">
    <property type="nucleotide sequence ID" value="NZ_QYYD01000011.1"/>
</dbReference>
<evidence type="ECO:0000259" key="1">
    <source>
        <dbReference type="Pfam" id="PF01861"/>
    </source>
</evidence>
<dbReference type="InterPro" id="IPR002723">
    <property type="entry name" value="BpsA_C"/>
</dbReference>
<dbReference type="AlphaFoldDB" id="A0A418VE17"/>
<dbReference type="InterPro" id="IPR029063">
    <property type="entry name" value="SAM-dependent_MTases_sf"/>
</dbReference>
<name>A0A418VE17_RHOPL</name>
<gene>
    <name evidence="2" type="ORF">D4Q52_12665</name>
</gene>
<proteinExistence type="predicted"/>
<dbReference type="Gene3D" id="3.40.50.150">
    <property type="entry name" value="Vaccinia Virus protein VP39"/>
    <property type="match status" value="1"/>
</dbReference>
<dbReference type="Pfam" id="PF01861">
    <property type="entry name" value="BpsA_C"/>
    <property type="match status" value="1"/>
</dbReference>
<reference evidence="2 3" key="1">
    <citation type="submission" date="2018-09" db="EMBL/GenBank/DDBJ databases">
        <title>Draft genome sequence of Rhodopseudomonas palustris 2.1.18.</title>
        <authorList>
            <person name="Robertson S.L."/>
            <person name="Meyer T.E."/>
            <person name="Kyndt J.A."/>
        </authorList>
    </citation>
    <scope>NUCLEOTIDE SEQUENCE [LARGE SCALE GENOMIC DNA]</scope>
    <source>
        <strain evidence="2 3">2.1.18</strain>
    </source>
</reference>
<keyword evidence="2" id="KW-0489">Methyltransferase</keyword>
<dbReference type="GO" id="GO:0032259">
    <property type="term" value="P:methylation"/>
    <property type="evidence" value="ECO:0007669"/>
    <property type="project" value="UniProtKB-KW"/>
</dbReference>
<evidence type="ECO:0000313" key="3">
    <source>
        <dbReference type="Proteomes" id="UP000285523"/>
    </source>
</evidence>
<dbReference type="GO" id="GO:0008168">
    <property type="term" value="F:methyltransferase activity"/>
    <property type="evidence" value="ECO:0007669"/>
    <property type="project" value="UniProtKB-KW"/>
</dbReference>
<dbReference type="EMBL" id="QYYD01000011">
    <property type="protein sequence ID" value="RJF74342.1"/>
    <property type="molecule type" value="Genomic_DNA"/>
</dbReference>
<keyword evidence="2" id="KW-0808">Transferase</keyword>
<accession>A0A418VE17</accession>
<dbReference type="Proteomes" id="UP000285523">
    <property type="component" value="Unassembled WGS sequence"/>
</dbReference>
<comment type="caution">
    <text evidence="2">The sequence shown here is derived from an EMBL/GenBank/DDBJ whole genome shotgun (WGS) entry which is preliminary data.</text>
</comment>
<organism evidence="2 3">
    <name type="scientific">Rhodopseudomonas palustris</name>
    <dbReference type="NCBI Taxonomy" id="1076"/>
    <lineage>
        <taxon>Bacteria</taxon>
        <taxon>Pseudomonadati</taxon>
        <taxon>Pseudomonadota</taxon>
        <taxon>Alphaproteobacteria</taxon>
        <taxon>Hyphomicrobiales</taxon>
        <taxon>Nitrobacteraceae</taxon>
        <taxon>Rhodopseudomonas</taxon>
    </lineage>
</organism>
<feature type="domain" description="N(4)-bis(aminopropyl)spermidine synthase C-terminal" evidence="1">
    <location>
        <begin position="10"/>
        <end position="268"/>
    </location>
</feature>